<dbReference type="Proteomes" id="UP001178507">
    <property type="component" value="Unassembled WGS sequence"/>
</dbReference>
<evidence type="ECO:0000313" key="3">
    <source>
        <dbReference type="EMBL" id="CAJ1373345.1"/>
    </source>
</evidence>
<dbReference type="AlphaFoldDB" id="A0AA36HRC6"/>
<evidence type="ECO:0000256" key="2">
    <source>
        <dbReference type="SAM" id="MobiDB-lite"/>
    </source>
</evidence>
<sequence length="384" mass="43508">MGSWAHGLVGVRAKSRSLVRSCGPAAMALVPAPESSFLSSLNVERKRALDIQKKREDLLEDTEHGSKILGLHHDLQALADVLDERVESKLGANEKAFFVAYKSFMFTVQKEFKELKQKADEEETKTRRDAKIQCLEKELDWFMNEALRLDELVKKYKKELDKWKGKADALEDDRQFLENQIKQAKRTNKSLRSAVEQAQSSAYSALAEKASSVSLFFNNGPRRCGSMAVNATQQSSQAQDRPTEDEPTQCTAYSGLSQELEEKYQATVKRLKQQLVQEQKQAAKLRAVADRQFSEPSELEAFFVDCVEKAKADITERRKAALEQSRALRSEAKSRGYPETKLAQTPTLDDFTVTDRRKVVELLLSSEHVLQFLYDKLFPEASAC</sequence>
<feature type="coiled-coil region" evidence="1">
    <location>
        <begin position="261"/>
        <end position="288"/>
    </location>
</feature>
<name>A0AA36HRC6_9DINO</name>
<dbReference type="EMBL" id="CAUJNA010000189">
    <property type="protein sequence ID" value="CAJ1373345.1"/>
    <property type="molecule type" value="Genomic_DNA"/>
</dbReference>
<gene>
    <name evidence="3" type="ORF">EVOR1521_LOCUS3186</name>
</gene>
<protein>
    <recommendedName>
        <fullName evidence="5">Myosin heavy chain</fullName>
    </recommendedName>
</protein>
<evidence type="ECO:0000313" key="4">
    <source>
        <dbReference type="Proteomes" id="UP001178507"/>
    </source>
</evidence>
<organism evidence="3 4">
    <name type="scientific">Effrenium voratum</name>
    <dbReference type="NCBI Taxonomy" id="2562239"/>
    <lineage>
        <taxon>Eukaryota</taxon>
        <taxon>Sar</taxon>
        <taxon>Alveolata</taxon>
        <taxon>Dinophyceae</taxon>
        <taxon>Suessiales</taxon>
        <taxon>Symbiodiniaceae</taxon>
        <taxon>Effrenium</taxon>
    </lineage>
</organism>
<proteinExistence type="predicted"/>
<evidence type="ECO:0000256" key="1">
    <source>
        <dbReference type="SAM" id="Coils"/>
    </source>
</evidence>
<keyword evidence="1" id="KW-0175">Coiled coil</keyword>
<evidence type="ECO:0008006" key="5">
    <source>
        <dbReference type="Google" id="ProtNLM"/>
    </source>
</evidence>
<feature type="compositionally biased region" description="Polar residues" evidence="2">
    <location>
        <begin position="229"/>
        <end position="240"/>
    </location>
</feature>
<reference evidence="3" key="1">
    <citation type="submission" date="2023-08" db="EMBL/GenBank/DDBJ databases">
        <authorList>
            <person name="Chen Y."/>
            <person name="Shah S."/>
            <person name="Dougan E. K."/>
            <person name="Thang M."/>
            <person name="Chan C."/>
        </authorList>
    </citation>
    <scope>NUCLEOTIDE SEQUENCE</scope>
</reference>
<dbReference type="PANTHER" id="PTHR40515:SF1">
    <property type="entry name" value="CILIA- AND FLAGELLA-ASSOCIATED PROTEIN 157"/>
    <property type="match status" value="1"/>
</dbReference>
<accession>A0AA36HRC6</accession>
<dbReference type="PANTHER" id="PTHR40515">
    <property type="entry name" value="CILIA- AND FLAGELLA-ASSOCIATED PROTEIN 157"/>
    <property type="match status" value="1"/>
</dbReference>
<feature type="region of interest" description="Disordered" evidence="2">
    <location>
        <begin position="229"/>
        <end position="249"/>
    </location>
</feature>
<feature type="coiled-coil region" evidence="1">
    <location>
        <begin position="105"/>
        <end position="201"/>
    </location>
</feature>
<comment type="caution">
    <text evidence="3">The sequence shown here is derived from an EMBL/GenBank/DDBJ whole genome shotgun (WGS) entry which is preliminary data.</text>
</comment>
<keyword evidence="4" id="KW-1185">Reference proteome</keyword>